<proteinExistence type="predicted"/>
<evidence type="ECO:0000313" key="2">
    <source>
        <dbReference type="Proteomes" id="UP000094472"/>
    </source>
</evidence>
<dbReference type="Proteomes" id="UP000094472">
    <property type="component" value="Unassembled WGS sequence"/>
</dbReference>
<comment type="caution">
    <text evidence="1">The sequence shown here is derived from an EMBL/GenBank/DDBJ whole genome shotgun (WGS) entry which is preliminary data.</text>
</comment>
<gene>
    <name evidence="1" type="ORF">AUC69_08545</name>
</gene>
<sequence>MRVKSEIWVAAYLRRCQAATVPAVIVRRGDAAAGAIFISVDRLDGTVCLYGPAPAGLEGSDTDRRWVRCLGAGPVASGEASIYLARQREFDEDLWIIEIEDRQGRHFLDEAAVED</sequence>
<protein>
    <recommendedName>
        <fullName evidence="3">GTP-binding protein Era</fullName>
    </recommendedName>
</protein>
<dbReference type="AlphaFoldDB" id="A0A1E3W1N1"/>
<evidence type="ECO:0008006" key="3">
    <source>
        <dbReference type="Google" id="ProtNLM"/>
    </source>
</evidence>
<reference evidence="1 2" key="1">
    <citation type="journal article" date="2016" name="Environ. Microbiol.">
        <title>New Methyloceanibacter diversity from North Sea sediments includes methanotroph containing solely the soluble methane monooxygenase.</title>
        <authorList>
            <person name="Vekeman B."/>
            <person name="Kerckhof F.M."/>
            <person name="Cremers G."/>
            <person name="de Vos P."/>
            <person name="Vandamme P."/>
            <person name="Boon N."/>
            <person name="Op den Camp H.J."/>
            <person name="Heylen K."/>
        </authorList>
    </citation>
    <scope>NUCLEOTIDE SEQUENCE [LARGE SCALE GENOMIC DNA]</scope>
    <source>
        <strain evidence="1 2">R-67175</strain>
    </source>
</reference>
<dbReference type="Gene3D" id="3.40.1530.20">
    <property type="entry name" value="Protein of unknown function (DUF1491)"/>
    <property type="match status" value="1"/>
</dbReference>
<accession>A0A1E3W1N1</accession>
<keyword evidence="2" id="KW-1185">Reference proteome</keyword>
<dbReference type="STRING" id="1774969.AUC69_08545"/>
<organism evidence="1 2">
    <name type="scientific">Methyloceanibacter superfactus</name>
    <dbReference type="NCBI Taxonomy" id="1774969"/>
    <lineage>
        <taxon>Bacteria</taxon>
        <taxon>Pseudomonadati</taxon>
        <taxon>Pseudomonadota</taxon>
        <taxon>Alphaproteobacteria</taxon>
        <taxon>Hyphomicrobiales</taxon>
        <taxon>Hyphomicrobiaceae</taxon>
        <taxon>Methyloceanibacter</taxon>
    </lineage>
</organism>
<dbReference type="RefSeq" id="WP_069441203.1">
    <property type="nucleotide sequence ID" value="NZ_LPWF01000016.1"/>
</dbReference>
<dbReference type="EMBL" id="LPWF01000016">
    <property type="protein sequence ID" value="ODR99659.1"/>
    <property type="molecule type" value="Genomic_DNA"/>
</dbReference>
<dbReference type="InterPro" id="IPR009964">
    <property type="entry name" value="DUF1491"/>
</dbReference>
<evidence type="ECO:0000313" key="1">
    <source>
        <dbReference type="EMBL" id="ODR99659.1"/>
    </source>
</evidence>
<dbReference type="OrthoDB" id="9809136at2"/>
<name>A0A1E3W1N1_9HYPH</name>
<dbReference type="Pfam" id="PF07372">
    <property type="entry name" value="DUF1491"/>
    <property type="match status" value="1"/>
</dbReference>